<dbReference type="EMBL" id="KZ308789">
    <property type="protein sequence ID" value="KAG8234211.1"/>
    <property type="molecule type" value="Genomic_DNA"/>
</dbReference>
<comment type="caution">
    <text evidence="3">The sequence shown here is derived from an EMBL/GenBank/DDBJ whole genome shotgun (WGS) entry which is preliminary data.</text>
</comment>
<accession>A0A8K0KFH2</accession>
<protein>
    <recommendedName>
        <fullName evidence="2">Hepatocyte growth factor-regulated tyrosine kinase substrate helical domain-containing protein</fullName>
    </recommendedName>
</protein>
<feature type="non-terminal residue" evidence="3">
    <location>
        <position position="1"/>
    </location>
</feature>
<name>A0A8K0KFH2_LADFU</name>
<dbReference type="Proteomes" id="UP000792457">
    <property type="component" value="Unassembled WGS sequence"/>
</dbReference>
<feature type="coiled-coil region" evidence="1">
    <location>
        <begin position="126"/>
        <end position="198"/>
    </location>
</feature>
<dbReference type="PANTHER" id="PTHR46275">
    <property type="entry name" value="HEPATOCYTE GROWTH FACTOR-REGULATED TYROSINE KINASE SUBSTRATE"/>
    <property type="match status" value="1"/>
</dbReference>
<dbReference type="CDD" id="cd21387">
    <property type="entry name" value="GAT_Hrs"/>
    <property type="match status" value="1"/>
</dbReference>
<dbReference type="GO" id="GO:0005769">
    <property type="term" value="C:early endosome"/>
    <property type="evidence" value="ECO:0007669"/>
    <property type="project" value="TreeGrafter"/>
</dbReference>
<proteinExistence type="predicted"/>
<evidence type="ECO:0000313" key="4">
    <source>
        <dbReference type="Proteomes" id="UP000792457"/>
    </source>
</evidence>
<organism evidence="3 4">
    <name type="scientific">Ladona fulva</name>
    <name type="common">Scarce chaser dragonfly</name>
    <name type="synonym">Libellula fulva</name>
    <dbReference type="NCBI Taxonomy" id="123851"/>
    <lineage>
        <taxon>Eukaryota</taxon>
        <taxon>Metazoa</taxon>
        <taxon>Ecdysozoa</taxon>
        <taxon>Arthropoda</taxon>
        <taxon>Hexapoda</taxon>
        <taxon>Insecta</taxon>
        <taxon>Pterygota</taxon>
        <taxon>Palaeoptera</taxon>
        <taxon>Odonata</taxon>
        <taxon>Epiprocta</taxon>
        <taxon>Anisoptera</taxon>
        <taxon>Libelluloidea</taxon>
        <taxon>Libellulidae</taxon>
        <taxon>Ladona</taxon>
    </lineage>
</organism>
<dbReference type="AlphaFoldDB" id="A0A8K0KFH2"/>
<sequence length="251" mass="29340">MDTVPSNEEELEPELARYLNRPYWEQRQHLSDIPNSVSDNGGIPSAPTTVLSKCQKQENGVSEEIEEFMGALKSQVEIFVNRMKSNSSRGRSIANDSSVQTLFMNITAMHSKLLKYIQEQDDRRCKAALDALRDEHREKLRRQAEEAERLRQLQMAQKLEIMRKKKQEYLQYQRQVALQRIQEQEREMQLRQEQQKQQYLVGQIPYGVPPQHFMPPGVGKINGFGMEMFSVILYYCRIDNSIDLDFDALPK</sequence>
<dbReference type="PANTHER" id="PTHR46275:SF1">
    <property type="entry name" value="HEPATOCYTE GROWTH FACTOR-REGULATED TYROSINE KINASE SUBSTRATE"/>
    <property type="match status" value="1"/>
</dbReference>
<keyword evidence="1" id="KW-0175">Coiled coil</keyword>
<dbReference type="OrthoDB" id="957735at2759"/>
<dbReference type="GO" id="GO:0043130">
    <property type="term" value="F:ubiquitin binding"/>
    <property type="evidence" value="ECO:0007669"/>
    <property type="project" value="TreeGrafter"/>
</dbReference>
<dbReference type="Gene3D" id="1.20.5.1940">
    <property type="match status" value="1"/>
</dbReference>
<feature type="domain" description="Hepatocyte growth factor-regulated tyrosine kinase substrate helical" evidence="2">
    <location>
        <begin position="67"/>
        <end position="125"/>
    </location>
</feature>
<keyword evidence="4" id="KW-1185">Reference proteome</keyword>
<dbReference type="InterPro" id="IPR024641">
    <property type="entry name" value="HRS_helical"/>
</dbReference>
<evidence type="ECO:0000256" key="1">
    <source>
        <dbReference type="SAM" id="Coils"/>
    </source>
</evidence>
<evidence type="ECO:0000313" key="3">
    <source>
        <dbReference type="EMBL" id="KAG8234211.1"/>
    </source>
</evidence>
<reference evidence="3" key="1">
    <citation type="submission" date="2013-04" db="EMBL/GenBank/DDBJ databases">
        <authorList>
            <person name="Qu J."/>
            <person name="Murali S.C."/>
            <person name="Bandaranaike D."/>
            <person name="Bellair M."/>
            <person name="Blankenburg K."/>
            <person name="Chao H."/>
            <person name="Dinh H."/>
            <person name="Doddapaneni H."/>
            <person name="Downs B."/>
            <person name="Dugan-Rocha S."/>
            <person name="Elkadiri S."/>
            <person name="Gnanaolivu R.D."/>
            <person name="Hernandez B."/>
            <person name="Javaid M."/>
            <person name="Jayaseelan J.C."/>
            <person name="Lee S."/>
            <person name="Li M."/>
            <person name="Ming W."/>
            <person name="Munidasa M."/>
            <person name="Muniz J."/>
            <person name="Nguyen L."/>
            <person name="Ongeri F."/>
            <person name="Osuji N."/>
            <person name="Pu L.-L."/>
            <person name="Puazo M."/>
            <person name="Qu C."/>
            <person name="Quiroz J."/>
            <person name="Raj R."/>
            <person name="Weissenberger G."/>
            <person name="Xin Y."/>
            <person name="Zou X."/>
            <person name="Han Y."/>
            <person name="Richards S."/>
            <person name="Worley K."/>
            <person name="Muzny D."/>
            <person name="Gibbs R."/>
        </authorList>
    </citation>
    <scope>NUCLEOTIDE SEQUENCE</scope>
    <source>
        <strain evidence="3">Sampled in the wild</strain>
    </source>
</reference>
<reference evidence="3" key="2">
    <citation type="submission" date="2017-10" db="EMBL/GenBank/DDBJ databases">
        <title>Ladona fulva Genome sequencing and assembly.</title>
        <authorList>
            <person name="Murali S."/>
            <person name="Richards S."/>
            <person name="Bandaranaike D."/>
            <person name="Bellair M."/>
            <person name="Blankenburg K."/>
            <person name="Chao H."/>
            <person name="Dinh H."/>
            <person name="Doddapaneni H."/>
            <person name="Dugan-Rocha S."/>
            <person name="Elkadiri S."/>
            <person name="Gnanaolivu R."/>
            <person name="Hernandez B."/>
            <person name="Skinner E."/>
            <person name="Javaid M."/>
            <person name="Lee S."/>
            <person name="Li M."/>
            <person name="Ming W."/>
            <person name="Munidasa M."/>
            <person name="Muniz J."/>
            <person name="Nguyen L."/>
            <person name="Hughes D."/>
            <person name="Osuji N."/>
            <person name="Pu L.-L."/>
            <person name="Puazo M."/>
            <person name="Qu C."/>
            <person name="Quiroz J."/>
            <person name="Raj R."/>
            <person name="Weissenberger G."/>
            <person name="Xin Y."/>
            <person name="Zou X."/>
            <person name="Han Y."/>
            <person name="Worley K."/>
            <person name="Muzny D."/>
            <person name="Gibbs R."/>
        </authorList>
    </citation>
    <scope>NUCLEOTIDE SEQUENCE</scope>
    <source>
        <strain evidence="3">Sampled in the wild</strain>
    </source>
</reference>
<gene>
    <name evidence="3" type="ORF">J437_LFUL013808</name>
</gene>
<dbReference type="GO" id="GO:0031623">
    <property type="term" value="P:receptor internalization"/>
    <property type="evidence" value="ECO:0007669"/>
    <property type="project" value="TreeGrafter"/>
</dbReference>
<evidence type="ECO:0000259" key="2">
    <source>
        <dbReference type="Pfam" id="PF12210"/>
    </source>
</evidence>
<dbReference type="Pfam" id="PF12210">
    <property type="entry name" value="Hrs_helical"/>
    <property type="match status" value="1"/>
</dbReference>
<dbReference type="GO" id="GO:0032456">
    <property type="term" value="P:endocytic recycling"/>
    <property type="evidence" value="ECO:0007669"/>
    <property type="project" value="TreeGrafter"/>
</dbReference>
<dbReference type="InterPro" id="IPR017073">
    <property type="entry name" value="HGS/VPS27"/>
</dbReference>